<organism evidence="7 8">
    <name type="scientific">Asparagus officinalis</name>
    <name type="common">Garden asparagus</name>
    <dbReference type="NCBI Taxonomy" id="4686"/>
    <lineage>
        <taxon>Eukaryota</taxon>
        <taxon>Viridiplantae</taxon>
        <taxon>Streptophyta</taxon>
        <taxon>Embryophyta</taxon>
        <taxon>Tracheophyta</taxon>
        <taxon>Spermatophyta</taxon>
        <taxon>Magnoliopsida</taxon>
        <taxon>Liliopsida</taxon>
        <taxon>Asparagales</taxon>
        <taxon>Asparagaceae</taxon>
        <taxon>Asparagoideae</taxon>
        <taxon>Asparagus</taxon>
    </lineage>
</organism>
<evidence type="ECO:0000256" key="1">
    <source>
        <dbReference type="ARBA" id="ARBA00004141"/>
    </source>
</evidence>
<name>A0A5P1FGI6_ASPOF</name>
<protein>
    <submittedName>
        <fullName evidence="7">Uncharacterized protein</fullName>
    </submittedName>
</protein>
<accession>A0A5P1FGI6</accession>
<gene>
    <name evidence="7" type="ORF">A4U43_C02F3860</name>
</gene>
<proteinExistence type="inferred from homology"/>
<dbReference type="PANTHER" id="PTHR21433">
    <property type="entry name" value="TRANSMEMBRANE PROTEIN INDUCED BY TUMOR NECROSIS FACTOR ALPHA"/>
    <property type="match status" value="1"/>
</dbReference>
<evidence type="ECO:0000313" key="8">
    <source>
        <dbReference type="Proteomes" id="UP000243459"/>
    </source>
</evidence>
<dbReference type="Gramene" id="ONK77174">
    <property type="protein sequence ID" value="ONK77174"/>
    <property type="gene ID" value="A4U43_C02F3860"/>
</dbReference>
<dbReference type="Proteomes" id="UP000243459">
    <property type="component" value="Chromosome 2"/>
</dbReference>
<keyword evidence="3 6" id="KW-0812">Transmembrane</keyword>
<keyword evidence="5 6" id="KW-0472">Membrane</keyword>
<dbReference type="EMBL" id="CM007382">
    <property type="protein sequence ID" value="ONK77174.1"/>
    <property type="molecule type" value="Genomic_DNA"/>
</dbReference>
<comment type="similarity">
    <text evidence="2">Belongs to the TMEM120 family.</text>
</comment>
<dbReference type="Pfam" id="PF07851">
    <property type="entry name" value="TMEM120A-B"/>
    <property type="match status" value="1"/>
</dbReference>
<keyword evidence="4 6" id="KW-1133">Transmembrane helix</keyword>
<reference evidence="8" key="1">
    <citation type="journal article" date="2017" name="Nat. Commun.">
        <title>The asparagus genome sheds light on the origin and evolution of a young Y chromosome.</title>
        <authorList>
            <person name="Harkess A."/>
            <person name="Zhou J."/>
            <person name="Xu C."/>
            <person name="Bowers J.E."/>
            <person name="Van der Hulst R."/>
            <person name="Ayyampalayam S."/>
            <person name="Mercati F."/>
            <person name="Riccardi P."/>
            <person name="McKain M.R."/>
            <person name="Kakrana A."/>
            <person name="Tang H."/>
            <person name="Ray J."/>
            <person name="Groenendijk J."/>
            <person name="Arikit S."/>
            <person name="Mathioni S.M."/>
            <person name="Nakano M."/>
            <person name="Shan H."/>
            <person name="Telgmann-Rauber A."/>
            <person name="Kanno A."/>
            <person name="Yue Z."/>
            <person name="Chen H."/>
            <person name="Li W."/>
            <person name="Chen Y."/>
            <person name="Xu X."/>
            <person name="Zhang Y."/>
            <person name="Luo S."/>
            <person name="Chen H."/>
            <person name="Gao J."/>
            <person name="Mao Z."/>
            <person name="Pires J.C."/>
            <person name="Luo M."/>
            <person name="Kudrna D."/>
            <person name="Wing R.A."/>
            <person name="Meyers B.C."/>
            <person name="Yi K."/>
            <person name="Kong H."/>
            <person name="Lavrijsen P."/>
            <person name="Sunseri F."/>
            <person name="Falavigna A."/>
            <person name="Ye Y."/>
            <person name="Leebens-Mack J.H."/>
            <person name="Chen G."/>
        </authorList>
    </citation>
    <scope>NUCLEOTIDE SEQUENCE [LARGE SCALE GENOMIC DNA]</scope>
    <source>
        <strain evidence="8">cv. DH0086</strain>
    </source>
</reference>
<keyword evidence="8" id="KW-1185">Reference proteome</keyword>
<feature type="transmembrane region" description="Helical" evidence="6">
    <location>
        <begin position="51"/>
        <end position="77"/>
    </location>
</feature>
<evidence type="ECO:0000256" key="5">
    <source>
        <dbReference type="ARBA" id="ARBA00023136"/>
    </source>
</evidence>
<comment type="subcellular location">
    <subcellularLocation>
        <location evidence="1">Membrane</location>
        <topology evidence="1">Multi-pass membrane protein</topology>
    </subcellularLocation>
</comment>
<dbReference type="PANTHER" id="PTHR21433:SF0">
    <property type="entry name" value="TRANSMEMBRANE PROTEIN 120 HOMOLOG"/>
    <property type="match status" value="1"/>
</dbReference>
<dbReference type="InterPro" id="IPR012926">
    <property type="entry name" value="TMEM120A/B"/>
</dbReference>
<sequence>MDVVWGETAGVEGQLWLLCPHLFLLYMYKGFEAYVGILLLKTAFVGVASEWQVIFCGILLVIMAVGNFANTVQTLMAKSRFKAKLRRTKSKQDLDHSLSPPSGRWRLLL</sequence>
<dbReference type="GO" id="GO:0016020">
    <property type="term" value="C:membrane"/>
    <property type="evidence" value="ECO:0007669"/>
    <property type="project" value="UniProtKB-SubCell"/>
</dbReference>
<evidence type="ECO:0000256" key="3">
    <source>
        <dbReference type="ARBA" id="ARBA00022692"/>
    </source>
</evidence>
<dbReference type="AlphaFoldDB" id="A0A5P1FGI6"/>
<evidence type="ECO:0000256" key="4">
    <source>
        <dbReference type="ARBA" id="ARBA00022989"/>
    </source>
</evidence>
<evidence type="ECO:0000256" key="2">
    <source>
        <dbReference type="ARBA" id="ARBA00009700"/>
    </source>
</evidence>
<evidence type="ECO:0000313" key="7">
    <source>
        <dbReference type="EMBL" id="ONK77174.1"/>
    </source>
</evidence>
<evidence type="ECO:0000256" key="6">
    <source>
        <dbReference type="SAM" id="Phobius"/>
    </source>
</evidence>